<evidence type="ECO:0000256" key="1">
    <source>
        <dbReference type="SAM" id="Phobius"/>
    </source>
</evidence>
<keyword evidence="4" id="KW-1185">Reference proteome</keyword>
<feature type="chain" id="PRO_5028931669" description="Cyclic di-GMP-binding protein" evidence="2">
    <location>
        <begin position="20"/>
        <end position="727"/>
    </location>
</feature>
<dbReference type="RefSeq" id="WP_187725812.1">
    <property type="nucleotide sequence ID" value="NZ_CP060783.1"/>
</dbReference>
<gene>
    <name evidence="3" type="ORF">H9K75_11310</name>
</gene>
<evidence type="ECO:0000313" key="3">
    <source>
        <dbReference type="EMBL" id="QNP50305.1"/>
    </source>
</evidence>
<keyword evidence="1" id="KW-0472">Membrane</keyword>
<accession>A0A7H0GPT9</accession>
<evidence type="ECO:0008006" key="5">
    <source>
        <dbReference type="Google" id="ProtNLM"/>
    </source>
</evidence>
<dbReference type="EMBL" id="CP060783">
    <property type="protein sequence ID" value="QNP50305.1"/>
    <property type="molecule type" value="Genomic_DNA"/>
</dbReference>
<proteinExistence type="predicted"/>
<evidence type="ECO:0000256" key="2">
    <source>
        <dbReference type="SAM" id="SignalP"/>
    </source>
</evidence>
<dbReference type="Proteomes" id="UP000516028">
    <property type="component" value="Chromosome"/>
</dbReference>
<dbReference type="AlphaFoldDB" id="A0A7H0GPT9"/>
<sequence length="727" mass="76524">MPWGFGGMALLLTGTLAQASTLSNDLQLLTQGQRFERRISLATMGMPGNAVNVPAGSLQEFYFPAHPSQLSRSLQVVAPANQPAPAFTLNGAAQPVQAATPAQPDQLLRTSLPLNPAATATRLGMQVAPAPQTACDARPAGAVALKSASYLSYYPVAASLPPLEQAWSAQAVAALPEQPFLMVAAPPLSAEAFDTAWRVGVAMARLGRPASIHTLPRVGDKVDTRALSIPPSLAALRAFAGLSDAKEQHTIEDPAEIGALLMLDAGSTLADVVVVDRQLQSQIAQALDALHNQITDADALAVFQRWRDQKMPLAREAALSAPVARMAFGAHPAWAVAVGSAAQVAAISDKPGWLALSAVADGAARLPEQQANHPILRPDSPTSSSQFAVQAPENWSASFALLPPTGASHTPTHVSASFLIPAQTKSQYPVGALRWNGVLLAASRLSAGSERDTLSADIPVYALSDINLLQVSLEQNAPEGDCKQALTVPTTALQLDVRFDAPRQTALPRNPTFADLIPHLGLSAELAVPRDYLVHVRPGLSNAIRMAVAANLSAHSAQLVLVEKNQPYTPARTFVALDVALPGTNRSVNLLGDRVAFRDRSIDDLPWKPTTDVSAVQAVTAGHQAGLLWYPMGEARAAIKPTGLLVNHGQLALLGPNSEVAWINASGSVVHASDANTAGPMYEWRSLFSWGVPVTLGALILFILLLAAATFAARRARNKTTHTEGSP</sequence>
<protein>
    <recommendedName>
        <fullName evidence="5">Cyclic di-GMP-binding protein</fullName>
    </recommendedName>
</protein>
<keyword evidence="2" id="KW-0732">Signal</keyword>
<keyword evidence="1" id="KW-0812">Transmembrane</keyword>
<evidence type="ECO:0000313" key="4">
    <source>
        <dbReference type="Proteomes" id="UP000516028"/>
    </source>
</evidence>
<organism evidence="3 4">
    <name type="scientific">Diaphorobacter aerolatus</name>
    <dbReference type="NCBI Taxonomy" id="1288495"/>
    <lineage>
        <taxon>Bacteria</taxon>
        <taxon>Pseudomonadati</taxon>
        <taxon>Pseudomonadota</taxon>
        <taxon>Betaproteobacteria</taxon>
        <taxon>Burkholderiales</taxon>
        <taxon>Comamonadaceae</taxon>
        <taxon>Diaphorobacter</taxon>
    </lineage>
</organism>
<reference evidence="3 4" key="1">
    <citation type="submission" date="2020-08" db="EMBL/GenBank/DDBJ databases">
        <title>Genome sequence of Diaphorobacter aerolatus KACC 16536T.</title>
        <authorList>
            <person name="Hyun D.-W."/>
            <person name="Bae J.-W."/>
        </authorList>
    </citation>
    <scope>NUCLEOTIDE SEQUENCE [LARGE SCALE GENOMIC DNA]</scope>
    <source>
        <strain evidence="3 4">KACC 16536</strain>
    </source>
</reference>
<dbReference type="KEGG" id="daer:H9K75_11310"/>
<feature type="transmembrane region" description="Helical" evidence="1">
    <location>
        <begin position="690"/>
        <end position="713"/>
    </location>
</feature>
<name>A0A7H0GPT9_9BURK</name>
<keyword evidence="1" id="KW-1133">Transmembrane helix</keyword>
<feature type="signal peptide" evidence="2">
    <location>
        <begin position="1"/>
        <end position="19"/>
    </location>
</feature>